<dbReference type="AlphaFoldDB" id="A0AAV4VAX5"/>
<reference evidence="1 2" key="1">
    <citation type="submission" date="2021-06" db="EMBL/GenBank/DDBJ databases">
        <title>Caerostris darwini draft genome.</title>
        <authorList>
            <person name="Kono N."/>
            <person name="Arakawa K."/>
        </authorList>
    </citation>
    <scope>NUCLEOTIDE SEQUENCE [LARGE SCALE GENOMIC DNA]</scope>
</reference>
<gene>
    <name evidence="1" type="ORF">CDAR_18361</name>
</gene>
<evidence type="ECO:0000313" key="1">
    <source>
        <dbReference type="EMBL" id="GIY66799.1"/>
    </source>
</evidence>
<sequence length="194" mass="22149">MRHLLPSTPVRGANCQKQPFLMDFTLKEKTPRPQSQWTNGIVLRPFFAALFQGSSTSGECVQGIRFSSSSSLGTGNHYFHLKRISHLELVGNRPPKGRILGKRKKKGCSQKGLCRYVDWVITVFGPLFSDGRRTIFTPPFLYFDYSGRNPGKNVYLSAIPVLFLSLFPDKKILFFSEEIIYRKDFFLLSPSLFE</sequence>
<comment type="caution">
    <text evidence="1">The sequence shown here is derived from an EMBL/GenBank/DDBJ whole genome shotgun (WGS) entry which is preliminary data.</text>
</comment>
<protein>
    <submittedName>
        <fullName evidence="1">Uncharacterized protein</fullName>
    </submittedName>
</protein>
<name>A0AAV4VAX5_9ARAC</name>
<dbReference type="Proteomes" id="UP001054837">
    <property type="component" value="Unassembled WGS sequence"/>
</dbReference>
<evidence type="ECO:0000313" key="2">
    <source>
        <dbReference type="Proteomes" id="UP001054837"/>
    </source>
</evidence>
<accession>A0AAV4VAX5</accession>
<organism evidence="1 2">
    <name type="scientific">Caerostris darwini</name>
    <dbReference type="NCBI Taxonomy" id="1538125"/>
    <lineage>
        <taxon>Eukaryota</taxon>
        <taxon>Metazoa</taxon>
        <taxon>Ecdysozoa</taxon>
        <taxon>Arthropoda</taxon>
        <taxon>Chelicerata</taxon>
        <taxon>Arachnida</taxon>
        <taxon>Araneae</taxon>
        <taxon>Araneomorphae</taxon>
        <taxon>Entelegynae</taxon>
        <taxon>Araneoidea</taxon>
        <taxon>Araneidae</taxon>
        <taxon>Caerostris</taxon>
    </lineage>
</organism>
<dbReference type="EMBL" id="BPLQ01012651">
    <property type="protein sequence ID" value="GIY66799.1"/>
    <property type="molecule type" value="Genomic_DNA"/>
</dbReference>
<keyword evidence="2" id="KW-1185">Reference proteome</keyword>
<proteinExistence type="predicted"/>